<dbReference type="Gene3D" id="2.60.40.1930">
    <property type="match status" value="1"/>
</dbReference>
<feature type="chain" id="PRO_5013318434" description="MG2 domain-containing protein" evidence="1">
    <location>
        <begin position="22"/>
        <end position="814"/>
    </location>
</feature>
<protein>
    <recommendedName>
        <fullName evidence="4">MG2 domain-containing protein</fullName>
    </recommendedName>
</protein>
<dbReference type="STRING" id="413434.SAMN04488132_11175"/>
<proteinExistence type="predicted"/>
<dbReference type="Proteomes" id="UP000190888">
    <property type="component" value="Unassembled WGS sequence"/>
</dbReference>
<evidence type="ECO:0000313" key="3">
    <source>
        <dbReference type="Proteomes" id="UP000190888"/>
    </source>
</evidence>
<dbReference type="AlphaFoldDB" id="A0A1T4RA96"/>
<evidence type="ECO:0000256" key="1">
    <source>
        <dbReference type="SAM" id="SignalP"/>
    </source>
</evidence>
<keyword evidence="3" id="KW-1185">Reference proteome</keyword>
<evidence type="ECO:0008006" key="4">
    <source>
        <dbReference type="Google" id="ProtNLM"/>
    </source>
</evidence>
<name>A0A1T4RA96_9BACT</name>
<keyword evidence="1" id="KW-0732">Signal</keyword>
<dbReference type="RefSeq" id="WP_139367197.1">
    <property type="nucleotide sequence ID" value="NZ_FUWH01000011.1"/>
</dbReference>
<organism evidence="2 3">
    <name type="scientific">Sediminibacterium ginsengisoli</name>
    <dbReference type="NCBI Taxonomy" id="413434"/>
    <lineage>
        <taxon>Bacteria</taxon>
        <taxon>Pseudomonadati</taxon>
        <taxon>Bacteroidota</taxon>
        <taxon>Chitinophagia</taxon>
        <taxon>Chitinophagales</taxon>
        <taxon>Chitinophagaceae</taxon>
        <taxon>Sediminibacterium</taxon>
    </lineage>
</organism>
<evidence type="ECO:0000313" key="2">
    <source>
        <dbReference type="EMBL" id="SKA12990.1"/>
    </source>
</evidence>
<dbReference type="EMBL" id="FUWH01000011">
    <property type="protein sequence ID" value="SKA12990.1"/>
    <property type="molecule type" value="Genomic_DNA"/>
</dbReference>
<feature type="signal peptide" evidence="1">
    <location>
        <begin position="1"/>
        <end position="21"/>
    </location>
</feature>
<dbReference type="OrthoDB" id="609485at2"/>
<accession>A0A1T4RA96</accession>
<reference evidence="2 3" key="1">
    <citation type="submission" date="2017-02" db="EMBL/GenBank/DDBJ databases">
        <authorList>
            <person name="Peterson S.W."/>
        </authorList>
    </citation>
    <scope>NUCLEOTIDE SEQUENCE [LARGE SCALE GENOMIC DNA]</scope>
    <source>
        <strain evidence="2 3">DSM 22335</strain>
    </source>
</reference>
<sequence length="814" mass="89984">MAMRKLLITFCFLLILTRLWAQNNSARSSLLEQKMRWYGAAADKGLLFVHFDKNIYTNSEQAWFTGYLLHPPVHVDSNHTMAVALIRNEDSAVVAEEKYLMTDGFSFGNMFLPDSLPPGFYSFVAYTNLVEDGKPRAMFVQPVTIKTMVSPSFLASLKLAPKKSADSVTVLLKADSKDIFNLIANAVVTYSIGSGRQKINGKTKTDAYGSASITVPVKHLTAASNLLKVQVNYKNEKKQLQIRLPLTDNARIGIYPESGHLVAGFSNQVGWEVKTPEGTPLNTQALLYRNGIVIDTLRTNVEGIGRFSLFAETGNDYTIRLPGKDTSYALPKPVAGIPLLHVADAVAEDTLRITVSSKQSGKWYCMIHDYTELYAGFDVELDNAPARGFKIPLADVPRGLLTVTLLDAAGAPVSERMVFAHYDQKDKVSVTTDSAVYHTRQKVTVKLKLNPSGTDTSGGTLSVACVQESRLDTRNNTDIESYTYLAHQLADLPLRKDPMGAGQENKDFLNKILLVKGWRKYNWAGLQKATAADTVHTGIASLKLKGTVTKFEDRPSKPVFILLAADTYMKELRAAADGSFEIRQQDVVITPDRKVVFVVREKNKVGYNLKVEDPYAAMNRRFFSWLPDEEAGLRYFTSPNSDSMALKAGDKPPTLATVTVSANLSDGNPYTVAARNNCGDYVCPYGVLNCMNHTWGTPPKAGKRYPKQMGTQGVTYVMYSGCIEDLPENKFALFVKGIYTGKEFYVPDYTKISKSEPMFLSTLFWDYATVVNSSGETELSFYTSDITGRFRIVAQGVTTNGVTHAETSFTVVSK</sequence>
<gene>
    <name evidence="2" type="ORF">SAMN04488132_11175</name>
</gene>